<evidence type="ECO:0000313" key="1">
    <source>
        <dbReference type="EMBL" id="KAJ8884764.1"/>
    </source>
</evidence>
<organism evidence="1 2">
    <name type="scientific">Dryococelus australis</name>
    <dbReference type="NCBI Taxonomy" id="614101"/>
    <lineage>
        <taxon>Eukaryota</taxon>
        <taxon>Metazoa</taxon>
        <taxon>Ecdysozoa</taxon>
        <taxon>Arthropoda</taxon>
        <taxon>Hexapoda</taxon>
        <taxon>Insecta</taxon>
        <taxon>Pterygota</taxon>
        <taxon>Neoptera</taxon>
        <taxon>Polyneoptera</taxon>
        <taxon>Phasmatodea</taxon>
        <taxon>Verophasmatodea</taxon>
        <taxon>Anareolatae</taxon>
        <taxon>Phasmatidae</taxon>
        <taxon>Eurycanthinae</taxon>
        <taxon>Dryococelus</taxon>
    </lineage>
</organism>
<dbReference type="EMBL" id="JARBHB010000004">
    <property type="protein sequence ID" value="KAJ8884764.1"/>
    <property type="molecule type" value="Genomic_DNA"/>
</dbReference>
<accession>A0ABQ9HK97</accession>
<reference evidence="1 2" key="1">
    <citation type="submission" date="2023-02" db="EMBL/GenBank/DDBJ databases">
        <title>LHISI_Scaffold_Assembly.</title>
        <authorList>
            <person name="Stuart O.P."/>
            <person name="Cleave R."/>
            <person name="Magrath M.J.L."/>
            <person name="Mikheyev A.S."/>
        </authorList>
    </citation>
    <scope>NUCLEOTIDE SEQUENCE [LARGE SCALE GENOMIC DNA]</scope>
    <source>
        <strain evidence="1">Daus_M_001</strain>
        <tissue evidence="1">Leg muscle</tissue>
    </source>
</reference>
<name>A0ABQ9HK97_9NEOP</name>
<evidence type="ECO:0000313" key="2">
    <source>
        <dbReference type="Proteomes" id="UP001159363"/>
    </source>
</evidence>
<sequence length="113" mass="12928">MNQLMTYAYKSLHRRGNVLAELRTSQRNPDFSPIPLLESHEENRKAIIITIKEMNSNDEVNLYINGLISVGPDVRVCKQAFASLHGRPITQGKVDYQFTLIKQNSPHDLKGRH</sequence>
<gene>
    <name evidence="1" type="ORF">PR048_010960</name>
</gene>
<protein>
    <submittedName>
        <fullName evidence="1">Uncharacterized protein</fullName>
    </submittedName>
</protein>
<comment type="caution">
    <text evidence="1">The sequence shown here is derived from an EMBL/GenBank/DDBJ whole genome shotgun (WGS) entry which is preliminary data.</text>
</comment>
<proteinExistence type="predicted"/>
<keyword evidence="2" id="KW-1185">Reference proteome</keyword>
<dbReference type="Proteomes" id="UP001159363">
    <property type="component" value="Chromosome X"/>
</dbReference>